<evidence type="ECO:0000313" key="3">
    <source>
        <dbReference type="Proteomes" id="UP000324973"/>
    </source>
</evidence>
<feature type="region of interest" description="Disordered" evidence="1">
    <location>
        <begin position="1"/>
        <end position="25"/>
    </location>
</feature>
<proteinExistence type="predicted"/>
<accession>A0A5D4XJ34</accession>
<gene>
    <name evidence="2" type="ORF">FZO89_16680</name>
</gene>
<protein>
    <submittedName>
        <fullName evidence="2">Uncharacterized protein</fullName>
    </submittedName>
</protein>
<evidence type="ECO:0000313" key="2">
    <source>
        <dbReference type="EMBL" id="TYT23851.1"/>
    </source>
</evidence>
<organism evidence="2 3">
    <name type="scientific">Luteimonas viscosa</name>
    <dbReference type="NCBI Taxonomy" id="1132694"/>
    <lineage>
        <taxon>Bacteria</taxon>
        <taxon>Pseudomonadati</taxon>
        <taxon>Pseudomonadota</taxon>
        <taxon>Gammaproteobacteria</taxon>
        <taxon>Lysobacterales</taxon>
        <taxon>Lysobacteraceae</taxon>
        <taxon>Luteimonas</taxon>
    </lineage>
</organism>
<sequence length="163" mass="17365">MLVASDTRSARRTTSPARQFEPRGSCPTAAGNTSLLRVGRLSSARQVDLASQALCKMQRLRQQRLEAFLVDAAGLESCAASMRMCRQVTVASFSPLLHRHLRAGRLFVPTSNEASADLALYALASGVPLEALSLDRVEMPDAGQATLAPAPGDLFLSVADACH</sequence>
<keyword evidence="3" id="KW-1185">Reference proteome</keyword>
<evidence type="ECO:0000256" key="1">
    <source>
        <dbReference type="SAM" id="MobiDB-lite"/>
    </source>
</evidence>
<feature type="compositionally biased region" description="Low complexity" evidence="1">
    <location>
        <begin position="1"/>
        <end position="18"/>
    </location>
</feature>
<name>A0A5D4XJ34_9GAMM</name>
<reference evidence="2 3" key="1">
    <citation type="submission" date="2019-08" db="EMBL/GenBank/DDBJ databases">
        <title>Luteimonas viscosus sp. nov., isolated from soil of a sunflower field.</title>
        <authorList>
            <person name="Jianli Z."/>
            <person name="Ying Z."/>
        </authorList>
    </citation>
    <scope>NUCLEOTIDE SEQUENCE [LARGE SCALE GENOMIC DNA]</scope>
    <source>
        <strain evidence="2 3">XBU10</strain>
    </source>
</reference>
<comment type="caution">
    <text evidence="2">The sequence shown here is derived from an EMBL/GenBank/DDBJ whole genome shotgun (WGS) entry which is preliminary data.</text>
</comment>
<dbReference type="EMBL" id="VTFT01000002">
    <property type="protein sequence ID" value="TYT23851.1"/>
    <property type="molecule type" value="Genomic_DNA"/>
</dbReference>
<dbReference type="Proteomes" id="UP000324973">
    <property type="component" value="Unassembled WGS sequence"/>
</dbReference>
<dbReference type="RefSeq" id="WP_187471233.1">
    <property type="nucleotide sequence ID" value="NZ_VTFT01000002.1"/>
</dbReference>
<dbReference type="AlphaFoldDB" id="A0A5D4XJ34"/>